<keyword evidence="3" id="KW-0804">Transcription</keyword>
<accession>A0A1Q9GIU5</accession>
<sequence>MNEKKLLLVKTALRLFYSAGVNSVGINEVLKESGVAKKTLYNHFASKEELVMATLQYRDDIFYHWVKSCLDSEMSVKQSVIALFSGLDDWFNDRVTELDEFKGCFFINTAAEFSDPKSAVRAYCLQHKEKLRELIRLKVRVLTLEPAKEMLLVDTICLLKEGAIVSAFVGGDKEAASKCIPTVSTLIDLEC</sequence>
<dbReference type="EMBL" id="MJIL01000084">
    <property type="protein sequence ID" value="OLQ74377.1"/>
    <property type="molecule type" value="Genomic_DNA"/>
</dbReference>
<comment type="caution">
    <text evidence="6">The sequence shown here is derived from an EMBL/GenBank/DDBJ whole genome shotgun (WGS) entry which is preliminary data.</text>
</comment>
<evidence type="ECO:0000256" key="3">
    <source>
        <dbReference type="ARBA" id="ARBA00023163"/>
    </source>
</evidence>
<dbReference type="SUPFAM" id="SSF46689">
    <property type="entry name" value="Homeodomain-like"/>
    <property type="match status" value="1"/>
</dbReference>
<protein>
    <submittedName>
        <fullName evidence="6">Transcriptional regulator</fullName>
    </submittedName>
</protein>
<evidence type="ECO:0000259" key="5">
    <source>
        <dbReference type="PROSITE" id="PS50977"/>
    </source>
</evidence>
<dbReference type="PANTHER" id="PTHR47506">
    <property type="entry name" value="TRANSCRIPTIONAL REGULATORY PROTEIN"/>
    <property type="match status" value="1"/>
</dbReference>
<dbReference type="RefSeq" id="WP_075765909.1">
    <property type="nucleotide sequence ID" value="NZ_MJIL01000084.1"/>
</dbReference>
<dbReference type="OrthoDB" id="116240at2"/>
<dbReference type="Proteomes" id="UP000186905">
    <property type="component" value="Unassembled WGS sequence"/>
</dbReference>
<feature type="domain" description="HTH tetR-type" evidence="5">
    <location>
        <begin position="2"/>
        <end position="62"/>
    </location>
</feature>
<keyword evidence="7" id="KW-1185">Reference proteome</keyword>
<dbReference type="AlphaFoldDB" id="A0A1Q9GIU5"/>
<dbReference type="InterPro" id="IPR036271">
    <property type="entry name" value="Tet_transcr_reg_TetR-rel_C_sf"/>
</dbReference>
<feature type="DNA-binding region" description="H-T-H motif" evidence="4">
    <location>
        <begin position="25"/>
        <end position="44"/>
    </location>
</feature>
<dbReference type="SUPFAM" id="SSF48498">
    <property type="entry name" value="Tetracyclin repressor-like, C-terminal domain"/>
    <property type="match status" value="1"/>
</dbReference>
<evidence type="ECO:0000256" key="2">
    <source>
        <dbReference type="ARBA" id="ARBA00023125"/>
    </source>
</evidence>
<dbReference type="STRING" id="1903952.BIT28_09395"/>
<dbReference type="InterPro" id="IPR001647">
    <property type="entry name" value="HTH_TetR"/>
</dbReference>
<dbReference type="Gene3D" id="1.10.357.10">
    <property type="entry name" value="Tetracycline Repressor, domain 2"/>
    <property type="match status" value="1"/>
</dbReference>
<evidence type="ECO:0000313" key="6">
    <source>
        <dbReference type="EMBL" id="OLQ74377.1"/>
    </source>
</evidence>
<dbReference type="GO" id="GO:0003677">
    <property type="term" value="F:DNA binding"/>
    <property type="evidence" value="ECO:0007669"/>
    <property type="project" value="UniProtKB-UniRule"/>
</dbReference>
<proteinExistence type="predicted"/>
<dbReference type="PRINTS" id="PR00455">
    <property type="entry name" value="HTHTETR"/>
</dbReference>
<gene>
    <name evidence="6" type="ORF">BIT28_09395</name>
</gene>
<name>A0A1Q9GIU5_9GAMM</name>
<keyword evidence="2 4" id="KW-0238">DNA-binding</keyword>
<reference evidence="6 7" key="1">
    <citation type="submission" date="2016-09" db="EMBL/GenBank/DDBJ databases">
        <title>Photobacterium proteolyticum sp. nov. a protease producing bacterium isolated from ocean sediments of Laizhou Bay.</title>
        <authorList>
            <person name="Li Y."/>
        </authorList>
    </citation>
    <scope>NUCLEOTIDE SEQUENCE [LARGE SCALE GENOMIC DNA]</scope>
    <source>
        <strain evidence="6 7">13-12</strain>
    </source>
</reference>
<dbReference type="PROSITE" id="PS50977">
    <property type="entry name" value="HTH_TETR_2"/>
    <property type="match status" value="1"/>
</dbReference>
<keyword evidence="1" id="KW-0805">Transcription regulation</keyword>
<evidence type="ECO:0000256" key="4">
    <source>
        <dbReference type="PROSITE-ProRule" id="PRU00335"/>
    </source>
</evidence>
<evidence type="ECO:0000256" key="1">
    <source>
        <dbReference type="ARBA" id="ARBA00023015"/>
    </source>
</evidence>
<organism evidence="6 7">
    <name type="scientific">Photobacterium proteolyticum</name>
    <dbReference type="NCBI Taxonomy" id="1903952"/>
    <lineage>
        <taxon>Bacteria</taxon>
        <taxon>Pseudomonadati</taxon>
        <taxon>Pseudomonadota</taxon>
        <taxon>Gammaproteobacteria</taxon>
        <taxon>Vibrionales</taxon>
        <taxon>Vibrionaceae</taxon>
        <taxon>Photobacterium</taxon>
    </lineage>
</organism>
<evidence type="ECO:0000313" key="7">
    <source>
        <dbReference type="Proteomes" id="UP000186905"/>
    </source>
</evidence>
<dbReference type="Pfam" id="PF00440">
    <property type="entry name" value="TetR_N"/>
    <property type="match status" value="1"/>
</dbReference>
<dbReference type="PANTHER" id="PTHR47506:SF3">
    <property type="entry name" value="HTH-TYPE TRANSCRIPTIONAL REGULATOR LMRA"/>
    <property type="match status" value="1"/>
</dbReference>
<dbReference type="InterPro" id="IPR009057">
    <property type="entry name" value="Homeodomain-like_sf"/>
</dbReference>